<organism evidence="2 3">
    <name type="scientific">Priestia endophytica DSM 13796</name>
    <dbReference type="NCBI Taxonomy" id="1121089"/>
    <lineage>
        <taxon>Bacteria</taxon>
        <taxon>Bacillati</taxon>
        <taxon>Bacillota</taxon>
        <taxon>Bacilli</taxon>
        <taxon>Bacillales</taxon>
        <taxon>Bacillaceae</taxon>
        <taxon>Priestia</taxon>
    </lineage>
</organism>
<protein>
    <submittedName>
        <fullName evidence="2">Uncharacterized protein</fullName>
    </submittedName>
</protein>
<name>A0A1I6BRU1_9BACI</name>
<evidence type="ECO:0000313" key="3">
    <source>
        <dbReference type="Proteomes" id="UP000182762"/>
    </source>
</evidence>
<comment type="caution">
    <text evidence="2">The sequence shown here is derived from an EMBL/GenBank/DDBJ whole genome shotgun (WGS) entry which is preliminary data.</text>
</comment>
<keyword evidence="1" id="KW-0812">Transmembrane</keyword>
<reference evidence="2 3" key="1">
    <citation type="submission" date="2016-10" db="EMBL/GenBank/DDBJ databases">
        <authorList>
            <person name="Varghese N."/>
            <person name="Submissions S."/>
        </authorList>
    </citation>
    <scope>NUCLEOTIDE SEQUENCE [LARGE SCALE GENOMIC DNA]</scope>
    <source>
        <strain evidence="2 3">DSM 13796</strain>
    </source>
</reference>
<dbReference type="RefSeq" id="WP_161939274.1">
    <property type="nucleotide sequence ID" value="NZ_FOXX01000013.1"/>
</dbReference>
<dbReference type="GeneID" id="93713902"/>
<keyword evidence="1" id="KW-1133">Transmembrane helix</keyword>
<dbReference type="Proteomes" id="UP000182762">
    <property type="component" value="Unassembled WGS sequence"/>
</dbReference>
<evidence type="ECO:0000256" key="1">
    <source>
        <dbReference type="SAM" id="Phobius"/>
    </source>
</evidence>
<keyword evidence="3" id="KW-1185">Reference proteome</keyword>
<accession>A0A1I6BRU1</accession>
<sequence length="56" mass="6757">MEFGQILNKFTNNSWIIISAVILFFLAKAFTGYLTFKHYNRKFKNIEKKLEELLRK</sequence>
<evidence type="ECO:0000313" key="2">
    <source>
        <dbReference type="EMBL" id="SFQ83632.1"/>
    </source>
</evidence>
<keyword evidence="1" id="KW-0472">Membrane</keyword>
<dbReference type="EMBL" id="FOXX01000013">
    <property type="protein sequence ID" value="SFQ83632.1"/>
    <property type="molecule type" value="Genomic_DNA"/>
</dbReference>
<gene>
    <name evidence="2" type="ORF">SAMN02745910_04068</name>
</gene>
<feature type="transmembrane region" description="Helical" evidence="1">
    <location>
        <begin position="15"/>
        <end position="36"/>
    </location>
</feature>
<proteinExistence type="predicted"/>